<name>A0A2W4JKM5_9PSEU</name>
<dbReference type="InterPro" id="IPR050902">
    <property type="entry name" value="ABC_Transporter_SBP"/>
</dbReference>
<dbReference type="Pfam" id="PF01497">
    <property type="entry name" value="Peripla_BP_2"/>
    <property type="match status" value="1"/>
</dbReference>
<reference evidence="4" key="4">
    <citation type="submission" date="2023-08" db="EMBL/GenBank/DDBJ databases">
        <authorList>
            <person name="Guima S.E.S."/>
            <person name="Martins L.F."/>
            <person name="Silva A.M."/>
            <person name="Setubal J.C."/>
        </authorList>
    </citation>
    <scope>NUCLEOTIDE SEQUENCE</scope>
    <source>
        <strain evidence="4">ZC4RG45</strain>
    </source>
</reference>
<evidence type="ECO:0000259" key="3">
    <source>
        <dbReference type="PROSITE" id="PS50983"/>
    </source>
</evidence>
<reference evidence="4" key="2">
    <citation type="submission" date="2018-05" db="EMBL/GenBank/DDBJ databases">
        <authorList>
            <person name="Moura L."/>
            <person name="Setubal J.C."/>
        </authorList>
    </citation>
    <scope>NUCLEOTIDE SEQUENCE</scope>
    <source>
        <strain evidence="4">ZC4RG45</strain>
    </source>
</reference>
<feature type="domain" description="Fe/B12 periplasmic-binding" evidence="3">
    <location>
        <begin position="51"/>
        <end position="331"/>
    </location>
</feature>
<evidence type="ECO:0000256" key="2">
    <source>
        <dbReference type="SAM" id="SignalP"/>
    </source>
</evidence>
<dbReference type="AlphaFoldDB" id="A0A2W4JKM5"/>
<dbReference type="EMBL" id="QGUI01000255">
    <property type="protein sequence ID" value="PZM98355.1"/>
    <property type="molecule type" value="Genomic_DNA"/>
</dbReference>
<reference evidence="5" key="1">
    <citation type="submission" date="2018-05" db="EMBL/GenBank/DDBJ databases">
        <authorList>
            <person name="Lanie J.A."/>
            <person name="Ng W.-L."/>
            <person name="Kazmierczak K.M."/>
            <person name="Andrzejewski T.M."/>
            <person name="Davidsen T.M."/>
            <person name="Wayne K.J."/>
            <person name="Tettelin H."/>
            <person name="Glass J.I."/>
            <person name="Rusch D."/>
            <person name="Podicherti R."/>
            <person name="Tsui H.-C.T."/>
            <person name="Winkler M.E."/>
        </authorList>
    </citation>
    <scope>NUCLEOTIDE SEQUENCE</scope>
    <source>
        <strain evidence="5">ZC4RG45</strain>
    </source>
</reference>
<keyword evidence="2" id="KW-0732">Signal</keyword>
<dbReference type="SUPFAM" id="SSF53807">
    <property type="entry name" value="Helical backbone' metal receptor"/>
    <property type="match status" value="1"/>
</dbReference>
<dbReference type="InterPro" id="IPR002491">
    <property type="entry name" value="ABC_transptr_periplasmic_BD"/>
</dbReference>
<gene>
    <name evidence="4" type="ORF">DIU77_013245</name>
    <name evidence="5" type="ORF">DIU77_08045</name>
</gene>
<dbReference type="Gene3D" id="3.40.50.1980">
    <property type="entry name" value="Nitrogenase molybdenum iron protein domain"/>
    <property type="match status" value="2"/>
</dbReference>
<feature type="signal peptide" evidence="2">
    <location>
        <begin position="1"/>
        <end position="25"/>
    </location>
</feature>
<evidence type="ECO:0000313" key="6">
    <source>
        <dbReference type="Proteomes" id="UP000249324"/>
    </source>
</evidence>
<dbReference type="EMBL" id="QGUI02000177">
    <property type="protein sequence ID" value="MFO7193201.1"/>
    <property type="molecule type" value="Genomic_DNA"/>
</dbReference>
<evidence type="ECO:0000256" key="1">
    <source>
        <dbReference type="ARBA" id="ARBA00008814"/>
    </source>
</evidence>
<protein>
    <submittedName>
        <fullName evidence="4 5">ABC transporter substrate-binding protein</fullName>
    </submittedName>
</protein>
<dbReference type="PANTHER" id="PTHR30535">
    <property type="entry name" value="VITAMIN B12-BINDING PROTEIN"/>
    <property type="match status" value="1"/>
</dbReference>
<dbReference type="PROSITE" id="PS51257">
    <property type="entry name" value="PROKAR_LIPOPROTEIN"/>
    <property type="match status" value="1"/>
</dbReference>
<feature type="chain" id="PRO_5039297782" evidence="2">
    <location>
        <begin position="26"/>
        <end position="332"/>
    </location>
</feature>
<sequence length="332" mass="35774">MTSRVIAALACGAVLLGGCSAPAQQAPSASSGAVRVTSCGMPLTFAERPQRVVTLDQTSTETLLALGLADRMAGTSNLKTRVAPQFAADYRRVKVLSPGLLTSEQLRAANPDFVVASFADQFTRDRVGTREELHELGVPTFVSAVDCPTGDDSPFDRLHQDYRTLGRIFGVTERAERLIAEQQKAIGKARSLRARNRPTVLWLYSVFNDVPYVAGGIGIPAAMSEILGVRNAFDDVGQQWPEVSWEQIAAREPDVIVVGDLSERGAPGDSAEEKIAQIRQHPVMSRLDAVRHNRFVTVSGIELDPSVRSHNALTEVAQALADMPALAGDTSR</sequence>
<comment type="caution">
    <text evidence="5">The sequence shown here is derived from an EMBL/GenBank/DDBJ whole genome shotgun (WGS) entry which is preliminary data.</text>
</comment>
<dbReference type="Proteomes" id="UP000249324">
    <property type="component" value="Unassembled WGS sequence"/>
</dbReference>
<dbReference type="STRING" id="1111738.GCA_000427905_03429"/>
<evidence type="ECO:0000313" key="5">
    <source>
        <dbReference type="EMBL" id="PZM98355.1"/>
    </source>
</evidence>
<dbReference type="PANTHER" id="PTHR30535:SF7">
    <property type="entry name" value="IRON(III) DICITRATE-BINDING PROTEIN"/>
    <property type="match status" value="1"/>
</dbReference>
<dbReference type="PROSITE" id="PS50983">
    <property type="entry name" value="FE_B12_PBP"/>
    <property type="match status" value="1"/>
</dbReference>
<accession>A0A2W4JKM5</accession>
<reference evidence="4 6" key="3">
    <citation type="journal article" date="2021" name="BMC Genomics">
        <title>Genome-resolved metagenome and metatranscriptome analyses of thermophilic composting reveal key bacterial players and their metabolic interactions.</title>
        <authorList>
            <person name="Braga L.P.P."/>
            <person name="Pereira R.V."/>
            <person name="Martins L.F."/>
            <person name="Moura L.M.S."/>
            <person name="Sanchez F.B."/>
            <person name="Patane J.S.L."/>
            <person name="da Silva A.M."/>
            <person name="Setubal J.C."/>
        </authorList>
    </citation>
    <scope>NUCLEOTIDE SEQUENCE [LARGE SCALE GENOMIC DNA]</scope>
    <source>
        <strain evidence="4">ZC4RG45</strain>
    </source>
</reference>
<comment type="similarity">
    <text evidence="1">Belongs to the bacterial solute-binding protein 8 family.</text>
</comment>
<organism evidence="5">
    <name type="scientific">Thermocrispum agreste</name>
    <dbReference type="NCBI Taxonomy" id="37925"/>
    <lineage>
        <taxon>Bacteria</taxon>
        <taxon>Bacillati</taxon>
        <taxon>Actinomycetota</taxon>
        <taxon>Actinomycetes</taxon>
        <taxon>Pseudonocardiales</taxon>
        <taxon>Pseudonocardiaceae</taxon>
        <taxon>Thermocrispum</taxon>
    </lineage>
</organism>
<evidence type="ECO:0000313" key="4">
    <source>
        <dbReference type="EMBL" id="MFO7193201.1"/>
    </source>
</evidence>
<proteinExistence type="inferred from homology"/>